<name>A0A0A2MJY7_9FLAO</name>
<proteinExistence type="predicted"/>
<gene>
    <name evidence="4" type="ORF">Q766_10040</name>
</gene>
<dbReference type="eggNOG" id="COG1506">
    <property type="taxonomic scope" value="Bacteria"/>
</dbReference>
<dbReference type="PRINTS" id="PR00862">
    <property type="entry name" value="PROLIGOPTASE"/>
</dbReference>
<dbReference type="Proteomes" id="UP000030111">
    <property type="component" value="Unassembled WGS sequence"/>
</dbReference>
<accession>A0A0A2MJY7</accession>
<dbReference type="InterPro" id="IPR002470">
    <property type="entry name" value="Peptidase_S9A"/>
</dbReference>
<dbReference type="SUPFAM" id="SSF53474">
    <property type="entry name" value="alpha/beta-Hydrolases"/>
    <property type="match status" value="1"/>
</dbReference>
<evidence type="ECO:0000313" key="5">
    <source>
        <dbReference type="Proteomes" id="UP000030111"/>
    </source>
</evidence>
<dbReference type="Pfam" id="PF00326">
    <property type="entry name" value="Peptidase_S9"/>
    <property type="match status" value="1"/>
</dbReference>
<protein>
    <submittedName>
        <fullName evidence="4">Peptidase S9</fullName>
    </submittedName>
</protein>
<dbReference type="AlphaFoldDB" id="A0A0A2MJY7"/>
<dbReference type="EMBL" id="JRLY01000007">
    <property type="protein sequence ID" value="KGO92957.1"/>
    <property type="molecule type" value="Genomic_DNA"/>
</dbReference>
<keyword evidence="1" id="KW-0378">Hydrolase</keyword>
<dbReference type="PANTHER" id="PTHR42776:SF27">
    <property type="entry name" value="DIPEPTIDYL PEPTIDASE FAMILY MEMBER 6"/>
    <property type="match status" value="1"/>
</dbReference>
<dbReference type="SUPFAM" id="SSF69304">
    <property type="entry name" value="Tricorn protease N-terminal domain"/>
    <property type="match status" value="1"/>
</dbReference>
<dbReference type="STRING" id="1121898.GCA_000422725_02681"/>
<dbReference type="RefSeq" id="WP_026993011.1">
    <property type="nucleotide sequence ID" value="NZ_JRLY01000007.1"/>
</dbReference>
<feature type="domain" description="Peptidase S9 prolyl oligopeptidase catalytic" evidence="3">
    <location>
        <begin position="449"/>
        <end position="663"/>
    </location>
</feature>
<dbReference type="InterPro" id="IPR029058">
    <property type="entry name" value="AB_hydrolase_fold"/>
</dbReference>
<organism evidence="4 5">
    <name type="scientific">Flavobacterium subsaxonicum WB 4.1-42 = DSM 21790</name>
    <dbReference type="NCBI Taxonomy" id="1121898"/>
    <lineage>
        <taxon>Bacteria</taxon>
        <taxon>Pseudomonadati</taxon>
        <taxon>Bacteroidota</taxon>
        <taxon>Flavobacteriia</taxon>
        <taxon>Flavobacteriales</taxon>
        <taxon>Flavobacteriaceae</taxon>
        <taxon>Flavobacterium</taxon>
    </lineage>
</organism>
<comment type="caution">
    <text evidence="4">The sequence shown here is derived from an EMBL/GenBank/DDBJ whole genome shotgun (WGS) entry which is preliminary data.</text>
</comment>
<evidence type="ECO:0000259" key="3">
    <source>
        <dbReference type="Pfam" id="PF00326"/>
    </source>
</evidence>
<dbReference type="Gene3D" id="3.40.50.1820">
    <property type="entry name" value="alpha/beta hydrolase"/>
    <property type="match status" value="1"/>
</dbReference>
<reference evidence="4 5" key="1">
    <citation type="submission" date="2013-09" db="EMBL/GenBank/DDBJ databases">
        <authorList>
            <person name="Zeng Z."/>
            <person name="Chen C."/>
        </authorList>
    </citation>
    <scope>NUCLEOTIDE SEQUENCE [LARGE SCALE GENOMIC DNA]</scope>
    <source>
        <strain evidence="4 5">WB 4.1-42</strain>
    </source>
</reference>
<keyword evidence="5" id="KW-1185">Reference proteome</keyword>
<dbReference type="PANTHER" id="PTHR42776">
    <property type="entry name" value="SERINE PEPTIDASE S9 FAMILY MEMBER"/>
    <property type="match status" value="1"/>
</dbReference>
<dbReference type="InterPro" id="IPR001375">
    <property type="entry name" value="Peptidase_S9_cat"/>
</dbReference>
<dbReference type="GO" id="GO:0006508">
    <property type="term" value="P:proteolysis"/>
    <property type="evidence" value="ECO:0007669"/>
    <property type="project" value="InterPro"/>
</dbReference>
<dbReference type="SUPFAM" id="SSF82171">
    <property type="entry name" value="DPP6 N-terminal domain-like"/>
    <property type="match status" value="1"/>
</dbReference>
<dbReference type="OrthoDB" id="108903at2"/>
<keyword evidence="2" id="KW-0732">Signal</keyword>
<sequence length="663" mass="74878">MNKLLATIVACSAVSLAGAQTAKETLPGNPALVSSKEDLAKLAAAETGTYKYSVADYFKKPSQSSFQFSPNGQYLSYKERDANGKSHVYVKNTTNNDVKKVIEEKDELIRGYAWAGNARLIFMQDKGGDENFHINAVDLDGSNKKDLTPFDGVKANILKLLKDQPDFMIVLMNKDNKEIFEPYKVNIKTGELVKLYENKDAANPIGGYDFDKDGKLRGYTQQQNGTDNVLFYRTADDKPFVQVMKTTWKDDFSIIDFDYTTPNPHDAYVLTNLENNTREIILYDLEKKKTIKKVYANSTFDVGGLVTSRKRGYEVDYYFYSGQKDFTIPVSATYKKVHAQMQKQFGDKDFGIAGVTDNEDKCLVYVTSDKLYGTYYLYDITKGTFKELFNLAPQLKEEDMAEMRPIKFKSRDGLDLYGYLTIPKEASKSKKVPLIINPHGGPYGPRDSWGFNPETQLFASRGYATLQVDYRGSGGYGKEFSMAGNKQIGRNMLNDLEDGVAYAKTLGLIKEDKVAIYGGSYGGLATLGSLVKTPDLYTCGIDYVGVSNLFTFFKSFPPYWKPYLAQVYEQWYDENSPADQEIMKAVSPALNIDKMKKPLFVVQGANDPRVNINESDQIVESLRKKGMDTPYMVKYDEGHGFGREENRIELYKCMMGFFARHLK</sequence>
<evidence type="ECO:0000256" key="2">
    <source>
        <dbReference type="SAM" id="SignalP"/>
    </source>
</evidence>
<feature type="chain" id="PRO_5002003334" evidence="2">
    <location>
        <begin position="20"/>
        <end position="663"/>
    </location>
</feature>
<evidence type="ECO:0000256" key="1">
    <source>
        <dbReference type="ARBA" id="ARBA00022801"/>
    </source>
</evidence>
<dbReference type="InterPro" id="IPR011042">
    <property type="entry name" value="6-blade_b-propeller_TolB-like"/>
</dbReference>
<dbReference type="Gene3D" id="2.120.10.30">
    <property type="entry name" value="TolB, C-terminal domain"/>
    <property type="match status" value="1"/>
</dbReference>
<feature type="signal peptide" evidence="2">
    <location>
        <begin position="1"/>
        <end position="19"/>
    </location>
</feature>
<evidence type="ECO:0000313" key="4">
    <source>
        <dbReference type="EMBL" id="KGO92957.1"/>
    </source>
</evidence>
<dbReference type="GO" id="GO:0004252">
    <property type="term" value="F:serine-type endopeptidase activity"/>
    <property type="evidence" value="ECO:0007669"/>
    <property type="project" value="InterPro"/>
</dbReference>